<keyword evidence="5" id="KW-1185">Reference proteome</keyword>
<evidence type="ECO:0000313" key="5">
    <source>
        <dbReference type="Proteomes" id="UP000050455"/>
    </source>
</evidence>
<evidence type="ECO:0000313" key="4">
    <source>
        <dbReference type="EMBL" id="KPX92780.1"/>
    </source>
</evidence>
<dbReference type="SMART" id="SM00248">
    <property type="entry name" value="ANK"/>
    <property type="match status" value="4"/>
</dbReference>
<accession>A0A0P9VQ01</accession>
<feature type="repeat" description="ANK" evidence="3">
    <location>
        <begin position="96"/>
        <end position="128"/>
    </location>
</feature>
<dbReference type="PROSITE" id="PS50088">
    <property type="entry name" value="ANK_REPEAT"/>
    <property type="match status" value="2"/>
</dbReference>
<dbReference type="SUPFAM" id="SSF48403">
    <property type="entry name" value="Ankyrin repeat"/>
    <property type="match status" value="1"/>
</dbReference>
<evidence type="ECO:0000256" key="2">
    <source>
        <dbReference type="ARBA" id="ARBA00023043"/>
    </source>
</evidence>
<organism evidence="4 5">
    <name type="scientific">Pseudomonas meliae</name>
    <dbReference type="NCBI Taxonomy" id="86176"/>
    <lineage>
        <taxon>Bacteria</taxon>
        <taxon>Pseudomonadati</taxon>
        <taxon>Pseudomonadota</taxon>
        <taxon>Gammaproteobacteria</taxon>
        <taxon>Pseudomonadales</taxon>
        <taxon>Pseudomonadaceae</taxon>
        <taxon>Pseudomonas</taxon>
    </lineage>
</organism>
<dbReference type="Pfam" id="PF00023">
    <property type="entry name" value="Ank"/>
    <property type="match status" value="1"/>
</dbReference>
<evidence type="ECO:0000256" key="3">
    <source>
        <dbReference type="PROSITE-ProRule" id="PRU00023"/>
    </source>
</evidence>
<dbReference type="PATRIC" id="fig|86176.4.peg.5218"/>
<dbReference type="AlphaFoldDB" id="A0A0P9VQ01"/>
<dbReference type="PROSITE" id="PS50297">
    <property type="entry name" value="ANK_REP_REGION"/>
    <property type="match status" value="2"/>
</dbReference>
<reference evidence="4 5" key="1">
    <citation type="submission" date="2015-09" db="EMBL/GenBank/DDBJ databases">
        <title>Genome announcement of multiple Pseudomonas syringae strains.</title>
        <authorList>
            <person name="Thakur S."/>
            <person name="Wang P.W."/>
            <person name="Gong Y."/>
            <person name="Weir B.S."/>
            <person name="Guttman D.S."/>
        </authorList>
    </citation>
    <scope>NUCLEOTIDE SEQUENCE [LARGE SCALE GENOMIC DNA]</scope>
    <source>
        <strain evidence="4 5">ICMP6289</strain>
    </source>
</reference>
<dbReference type="EMBL" id="LJQT01000107">
    <property type="protein sequence ID" value="KPX92780.1"/>
    <property type="molecule type" value="Genomic_DNA"/>
</dbReference>
<proteinExistence type="predicted"/>
<protein>
    <submittedName>
        <fullName evidence="4">Ankyrin AnkB</fullName>
    </submittedName>
</protein>
<comment type="caution">
    <text evidence="4">The sequence shown here is derived from an EMBL/GenBank/DDBJ whole genome shotgun (WGS) entry which is preliminary data.</text>
</comment>
<dbReference type="PANTHER" id="PTHR24171">
    <property type="entry name" value="ANKYRIN REPEAT DOMAIN-CONTAINING PROTEIN 39-RELATED"/>
    <property type="match status" value="1"/>
</dbReference>
<dbReference type="Pfam" id="PF12796">
    <property type="entry name" value="Ank_2"/>
    <property type="match status" value="1"/>
</dbReference>
<dbReference type="Proteomes" id="UP000050455">
    <property type="component" value="Unassembled WGS sequence"/>
</dbReference>
<keyword evidence="1" id="KW-0677">Repeat</keyword>
<dbReference type="InterPro" id="IPR002110">
    <property type="entry name" value="Ankyrin_rpt"/>
</dbReference>
<name>A0A0P9VQ01_9PSED</name>
<feature type="repeat" description="ANK" evidence="3">
    <location>
        <begin position="162"/>
        <end position="194"/>
    </location>
</feature>
<dbReference type="Gene3D" id="1.25.40.20">
    <property type="entry name" value="Ankyrin repeat-containing domain"/>
    <property type="match status" value="1"/>
</dbReference>
<sequence>MQASKTDDLMSRSGVHDAGAVPARRTPVKNLIYALLLFAAAANATPPAPAPASELTAEQTASQLRTLFFDASREGNNPMLDTFIEAHYDLNVRDEQGYTGLILAAYHGHEDSVERLINAGADPCAKDNRGNTALMGAIFKGELSIAKRLVQADCGPNLTNNAGQTAAMYAALFKRTEVLKALTDQGADLTIRDSMGNDVQGLSKGEFQTLPAR</sequence>
<gene>
    <name evidence="4" type="ORF">ALO64_05489</name>
</gene>
<keyword evidence="2 3" id="KW-0040">ANK repeat</keyword>
<evidence type="ECO:0000256" key="1">
    <source>
        <dbReference type="ARBA" id="ARBA00022737"/>
    </source>
</evidence>
<dbReference type="InterPro" id="IPR036770">
    <property type="entry name" value="Ankyrin_rpt-contain_sf"/>
</dbReference>